<sequence length="524" mass="55136">MRTQTSPTYPQALVDLLDEAGDRPCFEHGDRIVTAAQTLATMRRLAGAMRAAGFGPGTGIALMPGVSPEGFAAIFAAYALGARVSAVRPGLTAGQFAHLLGGGVDAIVFDPAAAGSDLIPVAGRTPLYSLGAHSGATNLLAHGAGAGGRDDLDGSPLVAAGRPEDIARVTYTSGSTGQPKGCAITYGALAADWTCAPDRWTPSMARLADGLDRCLLFGTLSSPVVMNYVLLSLFHGGVAVIPEEYPRPFFPGVVARYGITGTIMTVPRLYQLLDTLRDDPVDVSTLRSVMVSGSPLNPRRLADATRRLGPVVFSAYGQSEAGSLTLLTPDELSRYGEPALASVGRPHPEAEVSIRDRDDRPVPPGEDGEIYVRTPWQTSGYWGDPEQSAQVYVDGWVRTRDLGHLDGDGFLHLVGRTRDIVIVNAMVHYAGPIEQVLALHPDVDEAFVVGAPDERTGEAVHALIRPAAGRTPPREQLTALVRDTLGDGSVPATITFIPEVMVAPSGKPDKRAMLARYGAAPPAG</sequence>
<dbReference type="Proteomes" id="UP001501570">
    <property type="component" value="Unassembled WGS sequence"/>
</dbReference>
<proteinExistence type="predicted"/>
<feature type="compositionally biased region" description="Basic and acidic residues" evidence="1">
    <location>
        <begin position="346"/>
        <end position="361"/>
    </location>
</feature>
<dbReference type="SUPFAM" id="SSF56801">
    <property type="entry name" value="Acetyl-CoA synthetase-like"/>
    <property type="match status" value="1"/>
</dbReference>
<dbReference type="CDD" id="cd04433">
    <property type="entry name" value="AFD_class_I"/>
    <property type="match status" value="1"/>
</dbReference>
<dbReference type="GO" id="GO:0016874">
    <property type="term" value="F:ligase activity"/>
    <property type="evidence" value="ECO:0007669"/>
    <property type="project" value="UniProtKB-KW"/>
</dbReference>
<dbReference type="InterPro" id="IPR050237">
    <property type="entry name" value="ATP-dep_AMP-bd_enzyme"/>
</dbReference>
<dbReference type="InterPro" id="IPR025110">
    <property type="entry name" value="AMP-bd_C"/>
</dbReference>
<gene>
    <name evidence="4" type="ORF">GCM10023322_35980</name>
</gene>
<evidence type="ECO:0000256" key="1">
    <source>
        <dbReference type="SAM" id="MobiDB-lite"/>
    </source>
</evidence>
<dbReference type="Gene3D" id="3.30.300.30">
    <property type="match status" value="1"/>
</dbReference>
<dbReference type="InterPro" id="IPR000873">
    <property type="entry name" value="AMP-dep_synth/lig_dom"/>
</dbReference>
<feature type="domain" description="AMP-binding enzyme C-terminal" evidence="3">
    <location>
        <begin position="433"/>
        <end position="507"/>
    </location>
</feature>
<dbReference type="PANTHER" id="PTHR43767">
    <property type="entry name" value="LONG-CHAIN-FATTY-ACID--COA LIGASE"/>
    <property type="match status" value="1"/>
</dbReference>
<evidence type="ECO:0000259" key="2">
    <source>
        <dbReference type="Pfam" id="PF00501"/>
    </source>
</evidence>
<dbReference type="InterPro" id="IPR042099">
    <property type="entry name" value="ANL_N_sf"/>
</dbReference>
<feature type="region of interest" description="Disordered" evidence="1">
    <location>
        <begin position="340"/>
        <end position="370"/>
    </location>
</feature>
<name>A0ABP9RWU3_9ACTN</name>
<dbReference type="Pfam" id="PF00501">
    <property type="entry name" value="AMP-binding"/>
    <property type="match status" value="1"/>
</dbReference>
<dbReference type="Pfam" id="PF13193">
    <property type="entry name" value="AMP-binding_C"/>
    <property type="match status" value="1"/>
</dbReference>
<protein>
    <submittedName>
        <fullName evidence="4">Fatty acid--CoA ligase family protein</fullName>
    </submittedName>
</protein>
<dbReference type="RefSeq" id="WP_345630966.1">
    <property type="nucleotide sequence ID" value="NZ_BAABJQ010000009.1"/>
</dbReference>
<dbReference type="PROSITE" id="PS00455">
    <property type="entry name" value="AMP_BINDING"/>
    <property type="match status" value="1"/>
</dbReference>
<accession>A0ABP9RWU3</accession>
<dbReference type="EMBL" id="BAABJQ010000009">
    <property type="protein sequence ID" value="GAA5187491.1"/>
    <property type="molecule type" value="Genomic_DNA"/>
</dbReference>
<evidence type="ECO:0000259" key="3">
    <source>
        <dbReference type="Pfam" id="PF13193"/>
    </source>
</evidence>
<dbReference type="InterPro" id="IPR045851">
    <property type="entry name" value="AMP-bd_C_sf"/>
</dbReference>
<organism evidence="4 5">
    <name type="scientific">Rugosimonospora acidiphila</name>
    <dbReference type="NCBI Taxonomy" id="556531"/>
    <lineage>
        <taxon>Bacteria</taxon>
        <taxon>Bacillati</taxon>
        <taxon>Actinomycetota</taxon>
        <taxon>Actinomycetes</taxon>
        <taxon>Micromonosporales</taxon>
        <taxon>Micromonosporaceae</taxon>
        <taxon>Rugosimonospora</taxon>
    </lineage>
</organism>
<evidence type="ECO:0000313" key="5">
    <source>
        <dbReference type="Proteomes" id="UP001501570"/>
    </source>
</evidence>
<keyword evidence="4" id="KW-0436">Ligase</keyword>
<feature type="domain" description="AMP-dependent synthetase/ligase" evidence="2">
    <location>
        <begin position="20"/>
        <end position="382"/>
    </location>
</feature>
<dbReference type="Gene3D" id="3.40.50.12780">
    <property type="entry name" value="N-terminal domain of ligase-like"/>
    <property type="match status" value="1"/>
</dbReference>
<keyword evidence="5" id="KW-1185">Reference proteome</keyword>
<evidence type="ECO:0000313" key="4">
    <source>
        <dbReference type="EMBL" id="GAA5187491.1"/>
    </source>
</evidence>
<dbReference type="PANTHER" id="PTHR43767:SF1">
    <property type="entry name" value="NONRIBOSOMAL PEPTIDE SYNTHASE PES1 (EUROFUNG)-RELATED"/>
    <property type="match status" value="1"/>
</dbReference>
<dbReference type="InterPro" id="IPR020845">
    <property type="entry name" value="AMP-binding_CS"/>
</dbReference>
<comment type="caution">
    <text evidence="4">The sequence shown here is derived from an EMBL/GenBank/DDBJ whole genome shotgun (WGS) entry which is preliminary data.</text>
</comment>
<reference evidence="5" key="1">
    <citation type="journal article" date="2019" name="Int. J. Syst. Evol. Microbiol.">
        <title>The Global Catalogue of Microorganisms (GCM) 10K type strain sequencing project: providing services to taxonomists for standard genome sequencing and annotation.</title>
        <authorList>
            <consortium name="The Broad Institute Genomics Platform"/>
            <consortium name="The Broad Institute Genome Sequencing Center for Infectious Disease"/>
            <person name="Wu L."/>
            <person name="Ma J."/>
        </authorList>
    </citation>
    <scope>NUCLEOTIDE SEQUENCE [LARGE SCALE GENOMIC DNA]</scope>
    <source>
        <strain evidence="5">JCM 18304</strain>
    </source>
</reference>